<sequence length="69" mass="7891">MLQYASTQSVHTGKQDIPGRVKTRWSVKQGNNFKKGQMRTPSNGEDQVKGMRDNQQQSDVTTLYSVRFD</sequence>
<proteinExistence type="predicted"/>
<evidence type="ECO:0000313" key="2">
    <source>
        <dbReference type="EMBL" id="TNN58901.1"/>
    </source>
</evidence>
<feature type="compositionally biased region" description="Polar residues" evidence="1">
    <location>
        <begin position="1"/>
        <end position="12"/>
    </location>
</feature>
<keyword evidence="3" id="KW-1185">Reference proteome</keyword>
<dbReference type="AlphaFoldDB" id="A0A4Z2GZZ1"/>
<evidence type="ECO:0000313" key="3">
    <source>
        <dbReference type="Proteomes" id="UP000314294"/>
    </source>
</evidence>
<name>A0A4Z2GZZ1_9TELE</name>
<feature type="compositionally biased region" description="Polar residues" evidence="1">
    <location>
        <begin position="53"/>
        <end position="69"/>
    </location>
</feature>
<gene>
    <name evidence="2" type="ORF">EYF80_030911</name>
</gene>
<dbReference type="EMBL" id="SRLO01000368">
    <property type="protein sequence ID" value="TNN58901.1"/>
    <property type="molecule type" value="Genomic_DNA"/>
</dbReference>
<accession>A0A4Z2GZZ1</accession>
<evidence type="ECO:0000256" key="1">
    <source>
        <dbReference type="SAM" id="MobiDB-lite"/>
    </source>
</evidence>
<protein>
    <submittedName>
        <fullName evidence="2">Uncharacterized protein</fullName>
    </submittedName>
</protein>
<feature type="region of interest" description="Disordered" evidence="1">
    <location>
        <begin position="1"/>
        <end position="69"/>
    </location>
</feature>
<organism evidence="2 3">
    <name type="scientific">Liparis tanakae</name>
    <name type="common">Tanaka's snailfish</name>
    <dbReference type="NCBI Taxonomy" id="230148"/>
    <lineage>
        <taxon>Eukaryota</taxon>
        <taxon>Metazoa</taxon>
        <taxon>Chordata</taxon>
        <taxon>Craniata</taxon>
        <taxon>Vertebrata</taxon>
        <taxon>Euteleostomi</taxon>
        <taxon>Actinopterygii</taxon>
        <taxon>Neopterygii</taxon>
        <taxon>Teleostei</taxon>
        <taxon>Neoteleostei</taxon>
        <taxon>Acanthomorphata</taxon>
        <taxon>Eupercaria</taxon>
        <taxon>Perciformes</taxon>
        <taxon>Cottioidei</taxon>
        <taxon>Cottales</taxon>
        <taxon>Liparidae</taxon>
        <taxon>Liparis</taxon>
    </lineage>
</organism>
<dbReference type="Proteomes" id="UP000314294">
    <property type="component" value="Unassembled WGS sequence"/>
</dbReference>
<reference evidence="2 3" key="1">
    <citation type="submission" date="2019-03" db="EMBL/GenBank/DDBJ databases">
        <title>First draft genome of Liparis tanakae, snailfish: a comprehensive survey of snailfish specific genes.</title>
        <authorList>
            <person name="Kim W."/>
            <person name="Song I."/>
            <person name="Jeong J.-H."/>
            <person name="Kim D."/>
            <person name="Kim S."/>
            <person name="Ryu S."/>
            <person name="Song J.Y."/>
            <person name="Lee S.K."/>
        </authorList>
    </citation>
    <scope>NUCLEOTIDE SEQUENCE [LARGE SCALE GENOMIC DNA]</scope>
    <source>
        <tissue evidence="2">Muscle</tissue>
    </source>
</reference>
<feature type="compositionally biased region" description="Polar residues" evidence="1">
    <location>
        <begin position="26"/>
        <end position="45"/>
    </location>
</feature>
<comment type="caution">
    <text evidence="2">The sequence shown here is derived from an EMBL/GenBank/DDBJ whole genome shotgun (WGS) entry which is preliminary data.</text>
</comment>